<gene>
    <name evidence="1" type="ORF">CPELLU_LOCUS5784</name>
</gene>
<sequence length="69" mass="8342">MSKYVEIREQKYYAFYFNYILLDEKLLSKLESNTVFVEKNKLELQNMTMDMLQYILPMNLQLAIASNYT</sequence>
<organism evidence="1 2">
    <name type="scientific">Cetraspora pellucida</name>
    <dbReference type="NCBI Taxonomy" id="1433469"/>
    <lineage>
        <taxon>Eukaryota</taxon>
        <taxon>Fungi</taxon>
        <taxon>Fungi incertae sedis</taxon>
        <taxon>Mucoromycota</taxon>
        <taxon>Glomeromycotina</taxon>
        <taxon>Glomeromycetes</taxon>
        <taxon>Diversisporales</taxon>
        <taxon>Gigasporaceae</taxon>
        <taxon>Cetraspora</taxon>
    </lineage>
</organism>
<evidence type="ECO:0000313" key="1">
    <source>
        <dbReference type="EMBL" id="CAG8574031.1"/>
    </source>
</evidence>
<proteinExistence type="predicted"/>
<reference evidence="1" key="1">
    <citation type="submission" date="2021-06" db="EMBL/GenBank/DDBJ databases">
        <authorList>
            <person name="Kallberg Y."/>
            <person name="Tangrot J."/>
            <person name="Rosling A."/>
        </authorList>
    </citation>
    <scope>NUCLEOTIDE SEQUENCE</scope>
    <source>
        <strain evidence="1">FL966</strain>
    </source>
</reference>
<comment type="caution">
    <text evidence="1">The sequence shown here is derived from an EMBL/GenBank/DDBJ whole genome shotgun (WGS) entry which is preliminary data.</text>
</comment>
<dbReference type="EMBL" id="CAJVQA010003417">
    <property type="protein sequence ID" value="CAG8574031.1"/>
    <property type="molecule type" value="Genomic_DNA"/>
</dbReference>
<dbReference type="AlphaFoldDB" id="A0A9N9G1Z6"/>
<name>A0A9N9G1Z6_9GLOM</name>
<protein>
    <submittedName>
        <fullName evidence="1">13588_t:CDS:1</fullName>
    </submittedName>
</protein>
<keyword evidence="2" id="KW-1185">Reference proteome</keyword>
<dbReference type="Proteomes" id="UP000789759">
    <property type="component" value="Unassembled WGS sequence"/>
</dbReference>
<evidence type="ECO:0000313" key="2">
    <source>
        <dbReference type="Proteomes" id="UP000789759"/>
    </source>
</evidence>
<accession>A0A9N9G1Z6</accession>